<name>A0AAN7TCN2_9PEZI</name>
<organism evidence="2 3">
    <name type="scientific">Meristemomyces frigidus</name>
    <dbReference type="NCBI Taxonomy" id="1508187"/>
    <lineage>
        <taxon>Eukaryota</taxon>
        <taxon>Fungi</taxon>
        <taxon>Dikarya</taxon>
        <taxon>Ascomycota</taxon>
        <taxon>Pezizomycotina</taxon>
        <taxon>Dothideomycetes</taxon>
        <taxon>Dothideomycetidae</taxon>
        <taxon>Mycosphaerellales</taxon>
        <taxon>Teratosphaeriaceae</taxon>
        <taxon>Meristemomyces</taxon>
    </lineage>
</organism>
<evidence type="ECO:0000256" key="1">
    <source>
        <dbReference type="SAM" id="MobiDB-lite"/>
    </source>
</evidence>
<evidence type="ECO:0000313" key="3">
    <source>
        <dbReference type="Proteomes" id="UP001310890"/>
    </source>
</evidence>
<evidence type="ECO:0000313" key="2">
    <source>
        <dbReference type="EMBL" id="KAK5109384.1"/>
    </source>
</evidence>
<gene>
    <name evidence="2" type="ORF">LTR62_007050</name>
</gene>
<protein>
    <submittedName>
        <fullName evidence="2">Uncharacterized protein</fullName>
    </submittedName>
</protein>
<dbReference type="AlphaFoldDB" id="A0AAN7TCN2"/>
<proteinExistence type="predicted"/>
<feature type="region of interest" description="Disordered" evidence="1">
    <location>
        <begin position="67"/>
        <end position="93"/>
    </location>
</feature>
<dbReference type="EMBL" id="JAVRRL010000065">
    <property type="protein sequence ID" value="KAK5109384.1"/>
    <property type="molecule type" value="Genomic_DNA"/>
</dbReference>
<reference evidence="2" key="1">
    <citation type="submission" date="2023-08" db="EMBL/GenBank/DDBJ databases">
        <title>Black Yeasts Isolated from many extreme environments.</title>
        <authorList>
            <person name="Coleine C."/>
            <person name="Stajich J.E."/>
            <person name="Selbmann L."/>
        </authorList>
    </citation>
    <scope>NUCLEOTIDE SEQUENCE</scope>
    <source>
        <strain evidence="2">CCFEE 5401</strain>
    </source>
</reference>
<accession>A0AAN7TCN2</accession>
<comment type="caution">
    <text evidence="2">The sequence shown here is derived from an EMBL/GenBank/DDBJ whole genome shotgun (WGS) entry which is preliminary data.</text>
</comment>
<dbReference type="Proteomes" id="UP001310890">
    <property type="component" value="Unassembled WGS sequence"/>
</dbReference>
<sequence length="124" mass="12182">MAETACMPLPDEEDEDDLHASFAGSAFGNVAQPAFGQQAARSPAVRTGNGLFGGTAAGGGLSGKVAPASSFGHQNSQGPVPALGQKSTQFPAARGADGLFGSIWTGGGMFGNVPPPSPSALHGS</sequence>